<accession>A0A380EDJ6</accession>
<dbReference type="Proteomes" id="UP000254116">
    <property type="component" value="Unassembled WGS sequence"/>
</dbReference>
<dbReference type="EMBL" id="UHBY01000003">
    <property type="protein sequence ID" value="SUL32302.1"/>
    <property type="molecule type" value="Genomic_DNA"/>
</dbReference>
<proteinExistence type="predicted"/>
<protein>
    <submittedName>
        <fullName evidence="1">Tetracycline resistance protein TetM</fullName>
    </submittedName>
</protein>
<reference evidence="1 2" key="1">
    <citation type="submission" date="2018-06" db="EMBL/GenBank/DDBJ databases">
        <authorList>
            <consortium name="Pathogen Informatics"/>
            <person name="Doyle S."/>
        </authorList>
    </citation>
    <scope>NUCLEOTIDE SEQUENCE [LARGE SCALE GENOMIC DNA]</scope>
    <source>
        <strain evidence="1 2">NCTC10702</strain>
    </source>
</reference>
<name>A0A380EDJ6_STAAU</name>
<evidence type="ECO:0000313" key="2">
    <source>
        <dbReference type="Proteomes" id="UP000254116"/>
    </source>
</evidence>
<dbReference type="Gene3D" id="3.40.50.300">
    <property type="entry name" value="P-loop containing nucleotide triphosphate hydrolases"/>
    <property type="match status" value="1"/>
</dbReference>
<organism evidence="1 2">
    <name type="scientific">Staphylococcus aureus</name>
    <dbReference type="NCBI Taxonomy" id="1280"/>
    <lineage>
        <taxon>Bacteria</taxon>
        <taxon>Bacillati</taxon>
        <taxon>Bacillota</taxon>
        <taxon>Bacilli</taxon>
        <taxon>Bacillales</taxon>
        <taxon>Staphylococcaceae</taxon>
        <taxon>Staphylococcus</taxon>
    </lineage>
</organism>
<dbReference type="SUPFAM" id="SSF52540">
    <property type="entry name" value="P-loop containing nucleoside triphosphate hydrolases"/>
    <property type="match status" value="1"/>
</dbReference>
<gene>
    <name evidence="1" type="primary">tetM_2</name>
    <name evidence="1" type="ORF">NCTC10702_00749</name>
</gene>
<dbReference type="AlphaFoldDB" id="A0A380EDJ6"/>
<sequence length="141" mass="16446">MTNFTESEQWDTVIEGNDDLLEKYMSGKSLEALELEQEESIRFQNCSLFPLYHGSAKSNIGIDNLIEVITNKFYSSTHRGPSELCGNVFKIEYTKKDNVLHIYAFIVEYYIYEIRLEYQKKKKIKVTEMYTSINGELCKIG</sequence>
<dbReference type="InterPro" id="IPR027417">
    <property type="entry name" value="P-loop_NTPase"/>
</dbReference>
<evidence type="ECO:0000313" key="1">
    <source>
        <dbReference type="EMBL" id="SUL32302.1"/>
    </source>
</evidence>